<feature type="region of interest" description="Disordered" evidence="1">
    <location>
        <begin position="1"/>
        <end position="20"/>
    </location>
</feature>
<evidence type="ECO:0000256" key="1">
    <source>
        <dbReference type="SAM" id="MobiDB-lite"/>
    </source>
</evidence>
<gene>
    <name evidence="2" type="ORF">AEK19_MT1626</name>
</gene>
<dbReference type="AlphaFoldDB" id="A0A1Y0B321"/>
<name>A0A1Y0B321_9LAMI</name>
<dbReference type="EMBL" id="KY774314">
    <property type="protein sequence ID" value="ART31810.1"/>
    <property type="molecule type" value="Genomic_DNA"/>
</dbReference>
<accession>A0A1Y0B321</accession>
<geneLocation type="mitochondrion" evidence="2"/>
<protein>
    <submittedName>
        <fullName evidence="2">Uncharacterized protein</fullName>
    </submittedName>
</protein>
<sequence length="64" mass="7132">MSPPQASELASKGLQKKTNVQESRGLITEFLSHPISVREHKQGAEGRRDVIAFVPDPTTRMLLF</sequence>
<evidence type="ECO:0000313" key="2">
    <source>
        <dbReference type="EMBL" id="ART31810.1"/>
    </source>
</evidence>
<reference evidence="2" key="1">
    <citation type="submission" date="2017-03" db="EMBL/GenBank/DDBJ databases">
        <title>The mitochondrial genome of the carnivorous plant Utricularia reniformis (Lentibulariaceae): structure, comparative analysis and evolutionary landmarks.</title>
        <authorList>
            <person name="Silva S.R."/>
            <person name="Alvarenga D.O."/>
            <person name="Michael T.P."/>
            <person name="Miranda V.F.O."/>
            <person name="Varani A.M."/>
        </authorList>
    </citation>
    <scope>NUCLEOTIDE SEQUENCE</scope>
</reference>
<organism evidence="2">
    <name type="scientific">Utricularia reniformis</name>
    <dbReference type="NCBI Taxonomy" id="192314"/>
    <lineage>
        <taxon>Eukaryota</taxon>
        <taxon>Viridiplantae</taxon>
        <taxon>Streptophyta</taxon>
        <taxon>Embryophyta</taxon>
        <taxon>Tracheophyta</taxon>
        <taxon>Spermatophyta</taxon>
        <taxon>Magnoliopsida</taxon>
        <taxon>eudicotyledons</taxon>
        <taxon>Gunneridae</taxon>
        <taxon>Pentapetalae</taxon>
        <taxon>asterids</taxon>
        <taxon>lamiids</taxon>
        <taxon>Lamiales</taxon>
        <taxon>Lentibulariaceae</taxon>
        <taxon>Utricularia</taxon>
    </lineage>
</organism>
<proteinExistence type="predicted"/>
<keyword evidence="2" id="KW-0496">Mitochondrion</keyword>